<evidence type="ECO:0000313" key="3">
    <source>
        <dbReference type="EMBL" id="GHH15503.1"/>
    </source>
</evidence>
<accession>A0ABQ3LH46</accession>
<evidence type="ECO:0000256" key="2">
    <source>
        <dbReference type="SAM" id="SignalP"/>
    </source>
</evidence>
<organism evidence="3 4">
    <name type="scientific">Sphingomonas glacialis</name>
    <dbReference type="NCBI Taxonomy" id="658225"/>
    <lineage>
        <taxon>Bacteria</taxon>
        <taxon>Pseudomonadati</taxon>
        <taxon>Pseudomonadota</taxon>
        <taxon>Alphaproteobacteria</taxon>
        <taxon>Sphingomonadales</taxon>
        <taxon>Sphingomonadaceae</taxon>
        <taxon>Sphingomonas</taxon>
    </lineage>
</organism>
<keyword evidence="2" id="KW-0732">Signal</keyword>
<feature type="signal peptide" evidence="2">
    <location>
        <begin position="1"/>
        <end position="21"/>
    </location>
</feature>
<feature type="region of interest" description="Disordered" evidence="1">
    <location>
        <begin position="382"/>
        <end position="425"/>
    </location>
</feature>
<comment type="caution">
    <text evidence="3">The sequence shown here is derived from an EMBL/GenBank/DDBJ whole genome shotgun (WGS) entry which is preliminary data.</text>
</comment>
<feature type="compositionally biased region" description="Basic and acidic residues" evidence="1">
    <location>
        <begin position="393"/>
        <end position="406"/>
    </location>
</feature>
<proteinExistence type="predicted"/>
<name>A0ABQ3LH46_9SPHN</name>
<reference evidence="4" key="1">
    <citation type="journal article" date="2019" name="Int. J. Syst. Evol. Microbiol.">
        <title>The Global Catalogue of Microorganisms (GCM) 10K type strain sequencing project: providing services to taxonomists for standard genome sequencing and annotation.</title>
        <authorList>
            <consortium name="The Broad Institute Genomics Platform"/>
            <consortium name="The Broad Institute Genome Sequencing Center for Infectious Disease"/>
            <person name="Wu L."/>
            <person name="Ma J."/>
        </authorList>
    </citation>
    <scope>NUCLEOTIDE SEQUENCE [LARGE SCALE GENOMIC DNA]</scope>
    <source>
        <strain evidence="4">CGMCC 1.8957</strain>
    </source>
</reference>
<protein>
    <submittedName>
        <fullName evidence="3">Uncharacterized protein</fullName>
    </submittedName>
</protein>
<feature type="region of interest" description="Disordered" evidence="1">
    <location>
        <begin position="194"/>
        <end position="217"/>
    </location>
</feature>
<dbReference type="RefSeq" id="WP_189675993.1">
    <property type="nucleotide sequence ID" value="NZ_BNAQ01000002.1"/>
</dbReference>
<sequence length="425" mass="45011">MRRLIVIASAAAVLTASSVLAQRKPAPKTTRPASSQTVTGPKARYAMDVGTMTGIGGMGGMGGMAGGGGRPNIGEMMAGMGGRRGGDQHELRLRLGSTLAATGAAQGDHYFLPQAAMGASVPLLAPQRTGGREDVPESFERPKGRLLIFWGCGAHARPGQPVVIDFAKLAAGQMPPDLFSARVPVDRGPTLANSRSYAEWPNPRSGRQPQGGSLLGDHRIQSTFAPSINFNLQQDYLQGLHVRTGGGPDGAVQLSWNGVPMATGYYAWMMGAKDAGRRGNTDTGDIVWWSSSTSREFGGALWDWISPAIAQRLVSDGTLLAPTQTNCVVPAEVKQAAGEMMFGTLIGYGPESTFVYPERPATGPWNQEWSARVRFRTSATFFPGMPEMDDESGSERSNGDRSSSERPRKRCKPSLLGAVTGLGGC</sequence>
<gene>
    <name evidence="3" type="ORF">GCM10008023_18510</name>
</gene>
<evidence type="ECO:0000313" key="4">
    <source>
        <dbReference type="Proteomes" id="UP000652430"/>
    </source>
</evidence>
<keyword evidence="4" id="KW-1185">Reference proteome</keyword>
<feature type="region of interest" description="Disordered" evidence="1">
    <location>
        <begin position="22"/>
        <end position="42"/>
    </location>
</feature>
<dbReference type="EMBL" id="BNAQ01000002">
    <property type="protein sequence ID" value="GHH15503.1"/>
    <property type="molecule type" value="Genomic_DNA"/>
</dbReference>
<evidence type="ECO:0000256" key="1">
    <source>
        <dbReference type="SAM" id="MobiDB-lite"/>
    </source>
</evidence>
<dbReference type="Proteomes" id="UP000652430">
    <property type="component" value="Unassembled WGS sequence"/>
</dbReference>
<feature type="chain" id="PRO_5046421765" evidence="2">
    <location>
        <begin position="22"/>
        <end position="425"/>
    </location>
</feature>